<name>A0ABN4YU21_SPOUR</name>
<dbReference type="Proteomes" id="UP000192486">
    <property type="component" value="Chromosome"/>
</dbReference>
<dbReference type="InterPro" id="IPR003203">
    <property type="entry name" value="CobU/CobP"/>
</dbReference>
<sequence length="127" mass="14169">MHVFIGGAYNGKTDYVRRWIGDTAACFCTMDTAATANPGETLIITDLHEWLMTTDITEIEAGNAVREMSGPNTVFILTEIGRGIVPLDAQQRELRDRCGRLYQQLFAEATTVTRIWYGIPQTIKGVK</sequence>
<dbReference type="SUPFAM" id="SSF52540">
    <property type="entry name" value="P-loop containing nucleoside triphosphate hydrolases"/>
    <property type="match status" value="1"/>
</dbReference>
<evidence type="ECO:0000313" key="2">
    <source>
        <dbReference type="Proteomes" id="UP000192486"/>
    </source>
</evidence>
<evidence type="ECO:0008006" key="3">
    <source>
        <dbReference type="Google" id="ProtNLM"/>
    </source>
</evidence>
<proteinExistence type="predicted"/>
<dbReference type="Gene3D" id="3.40.50.300">
    <property type="entry name" value="P-loop containing nucleotide triphosphate hydrolases"/>
    <property type="match status" value="1"/>
</dbReference>
<reference evidence="1 2" key="1">
    <citation type="submission" date="2016-04" db="EMBL/GenBank/DDBJ databases">
        <title>Comparative Genomics and Epigenetics of Sporosarcina ureae.</title>
        <authorList>
            <person name="Oliver A.S."/>
            <person name="Cooper K.K."/>
        </authorList>
    </citation>
    <scope>NUCLEOTIDE SEQUENCE [LARGE SCALE GENOMIC DNA]</scope>
    <source>
        <strain evidence="1 2">S204</strain>
    </source>
</reference>
<evidence type="ECO:0000313" key="1">
    <source>
        <dbReference type="EMBL" id="ARF14824.1"/>
    </source>
</evidence>
<dbReference type="EMBL" id="CP015108">
    <property type="protein sequence ID" value="ARF14824.1"/>
    <property type="molecule type" value="Genomic_DNA"/>
</dbReference>
<dbReference type="InterPro" id="IPR027417">
    <property type="entry name" value="P-loop_NTPase"/>
</dbReference>
<protein>
    <recommendedName>
        <fullName evidence="3">Adenosylcobinamide kinase</fullName>
    </recommendedName>
</protein>
<gene>
    <name evidence="1" type="ORF">SporoS204_12095</name>
</gene>
<accession>A0ABN4YU21</accession>
<dbReference type="Pfam" id="PF02283">
    <property type="entry name" value="CobU"/>
    <property type="match status" value="1"/>
</dbReference>
<organism evidence="1 2">
    <name type="scientific">Sporosarcina ureae</name>
    <dbReference type="NCBI Taxonomy" id="1571"/>
    <lineage>
        <taxon>Bacteria</taxon>
        <taxon>Bacillati</taxon>
        <taxon>Bacillota</taxon>
        <taxon>Bacilli</taxon>
        <taxon>Bacillales</taxon>
        <taxon>Caryophanaceae</taxon>
        <taxon>Sporosarcina</taxon>
    </lineage>
</organism>
<keyword evidence="2" id="KW-1185">Reference proteome</keyword>
<dbReference type="RefSeq" id="WP_029053483.1">
    <property type="nucleotide sequence ID" value="NZ_CP015108.1"/>
</dbReference>